<proteinExistence type="predicted"/>
<evidence type="ECO:0000313" key="5">
    <source>
        <dbReference type="Proteomes" id="UP000252586"/>
    </source>
</evidence>
<evidence type="ECO:0000259" key="3">
    <source>
        <dbReference type="Pfam" id="PF05065"/>
    </source>
</evidence>
<name>A0A366CXU0_9NOCA</name>
<comment type="subcellular location">
    <subcellularLocation>
        <location evidence="1">Virion</location>
    </subcellularLocation>
</comment>
<sequence>MSIDNLPRHPVTGLRALGIGRRGPIWPQLGGDGTGDGNTGDDRRTAPTLTHSQSVNRLREIQAELERLAEFDELTAEDERYFETLTDEFANLDSHRKRLERSAELARVRSAATSLSATGLRTERGSIGPAVAGSGDYDRDAILEPDSVEDARFRNPWDLREVRTFGRSVEEVGVELRARALSAIERMQGANDHVREAATRILERFDDKRSTLARQVLVTSSPAYLRAWSKLARNQQHLLTADEQQAINEVRGMSLTDTAGGFLVPFQLDPVVINTAAGSKNDIRRFARQVVATGNKWHGVSAGNVSWSWDGEGAEVSDDAPTFAQPTIDIYKAQGFVPITIEALEDEQNVTATVAELLAGGKDDLEAVALITGNGTTQPKGIITALDGTAAEIAPATAETFALADVYGVYDALPARYRARAAWLANNLIYSRIRQFDTAGGAGLWTTVGEGRPDNLNGRPVGEAEAMDGTIDPAATADNFVLLCGDFSHYIIADRIGMTVEFIPHLFHTGNNRPSGQRGWYAHARMGADISNANAFRLLNVATTA</sequence>
<dbReference type="OrthoDB" id="3690431at2"/>
<comment type="caution">
    <text evidence="4">The sequence shown here is derived from an EMBL/GenBank/DDBJ whole genome shotgun (WGS) entry which is preliminary data.</text>
</comment>
<dbReference type="Gene3D" id="3.30.2400.10">
    <property type="entry name" value="Major capsid protein gp5"/>
    <property type="match status" value="1"/>
</dbReference>
<accession>A0A366CXU0</accession>
<reference evidence="4 5" key="1">
    <citation type="submission" date="2018-06" db="EMBL/GenBank/DDBJ databases">
        <title>Genomic Encyclopedia of Type Strains, Phase IV (KMG-IV): sequencing the most valuable type-strain genomes for metagenomic binning, comparative biology and taxonomic classification.</title>
        <authorList>
            <person name="Goeker M."/>
        </authorList>
    </citation>
    <scope>NUCLEOTIDE SEQUENCE [LARGE SCALE GENOMIC DNA]</scope>
    <source>
        <strain evidence="4 5">DSM 44599</strain>
    </source>
</reference>
<dbReference type="InterPro" id="IPR054612">
    <property type="entry name" value="Phage_capsid-like_C"/>
</dbReference>
<dbReference type="Proteomes" id="UP000252586">
    <property type="component" value="Unassembled WGS sequence"/>
</dbReference>
<evidence type="ECO:0000313" key="4">
    <source>
        <dbReference type="EMBL" id="RBO82074.1"/>
    </source>
</evidence>
<dbReference type="SUPFAM" id="SSF56563">
    <property type="entry name" value="Major capsid protein gp5"/>
    <property type="match status" value="1"/>
</dbReference>
<protein>
    <submittedName>
        <fullName evidence="4">HK97 family phage major capsid protein</fullName>
    </submittedName>
</protein>
<dbReference type="NCBIfam" id="TIGR01554">
    <property type="entry name" value="major_cap_HK97"/>
    <property type="match status" value="1"/>
</dbReference>
<evidence type="ECO:0000256" key="2">
    <source>
        <dbReference type="SAM" id="MobiDB-lite"/>
    </source>
</evidence>
<evidence type="ECO:0000256" key="1">
    <source>
        <dbReference type="ARBA" id="ARBA00004328"/>
    </source>
</evidence>
<dbReference type="STRING" id="1210090.GCA_001613185_02441"/>
<dbReference type="AlphaFoldDB" id="A0A366CXU0"/>
<gene>
    <name evidence="4" type="ORF">DFR74_12529</name>
</gene>
<organism evidence="4 5">
    <name type="scientific">Nocardia puris</name>
    <dbReference type="NCBI Taxonomy" id="208602"/>
    <lineage>
        <taxon>Bacteria</taxon>
        <taxon>Bacillati</taxon>
        <taxon>Actinomycetota</taxon>
        <taxon>Actinomycetes</taxon>
        <taxon>Mycobacteriales</taxon>
        <taxon>Nocardiaceae</taxon>
        <taxon>Nocardia</taxon>
    </lineage>
</organism>
<dbReference type="EMBL" id="QNRE01000025">
    <property type="protein sequence ID" value="RBO82074.1"/>
    <property type="molecule type" value="Genomic_DNA"/>
</dbReference>
<keyword evidence="5" id="KW-1185">Reference proteome</keyword>
<dbReference type="Pfam" id="PF05065">
    <property type="entry name" value="Phage_capsid"/>
    <property type="match status" value="1"/>
</dbReference>
<feature type="region of interest" description="Disordered" evidence="2">
    <location>
        <begin position="25"/>
        <end position="47"/>
    </location>
</feature>
<feature type="domain" description="Phage capsid-like C-terminal" evidence="3">
    <location>
        <begin position="260"/>
        <end position="540"/>
    </location>
</feature>
<dbReference type="InterPro" id="IPR024455">
    <property type="entry name" value="Phage_capsid"/>
</dbReference>
<dbReference type="RefSeq" id="WP_084537510.1">
    <property type="nucleotide sequence ID" value="NZ_QNRE01000025.1"/>
</dbReference>